<reference evidence="2 4" key="2">
    <citation type="submission" date="2018-07" db="EMBL/GenBank/DDBJ databases">
        <title>Draft Genome Assemblies for Five Robust Yarrowia lipolytica Strains Exhibiting High Lipid Production and Pentose Sugar Utilization and Sugar Alcohol Secretion from Undetoxified Lignocellulosic Biomass Hydrolysates.</title>
        <authorList>
            <consortium name="DOE Joint Genome Institute"/>
            <person name="Walker C."/>
            <person name="Ryu S."/>
            <person name="Na H."/>
            <person name="Zane M."/>
            <person name="LaButti K."/>
            <person name="Lipzen A."/>
            <person name="Haridas S."/>
            <person name="Barry K."/>
            <person name="Grigoriev I.V."/>
            <person name="Quarterman J."/>
            <person name="Slininger P."/>
            <person name="Dien B."/>
            <person name="Trinh C.T."/>
        </authorList>
    </citation>
    <scope>NUCLEOTIDE SEQUENCE [LARGE SCALE GENOMIC DNA]</scope>
    <source>
        <strain evidence="2 4">YB392</strain>
    </source>
</reference>
<proteinExistence type="predicted"/>
<reference evidence="1 3" key="1">
    <citation type="journal article" date="2016" name="PLoS ONE">
        <title>Sequence Assembly of Yarrowia lipolytica Strain W29/CLIB89 Shows Transposable Element Diversity.</title>
        <authorList>
            <person name="Magnan C."/>
            <person name="Yu J."/>
            <person name="Chang I."/>
            <person name="Jahn E."/>
            <person name="Kanomata Y."/>
            <person name="Wu J."/>
            <person name="Zeller M."/>
            <person name="Oakes M."/>
            <person name="Baldi P."/>
            <person name="Sandmeyer S."/>
        </authorList>
    </citation>
    <scope>NUCLEOTIDE SEQUENCE [LARGE SCALE GENOMIC DNA]</scope>
    <source>
        <strain evidence="1">CLIB89</strain>
        <strain evidence="3">CLIB89(W29)</strain>
    </source>
</reference>
<dbReference type="Proteomes" id="UP000182444">
    <property type="component" value="Chromosome 1A"/>
</dbReference>
<dbReference type="EMBL" id="KZ857334">
    <property type="protein sequence ID" value="RDW26312.1"/>
    <property type="molecule type" value="Genomic_DNA"/>
</dbReference>
<sequence>MRPTIVRPDVAAIGRYFDQQLDLLKEKDKTSYEEGKQLKRLMIGGYLNLIYMQCDMSYSEWAGYMMVAVAKCGGLVLKMNLMRHTFDLIYSLYCGFAGDTLGGDERLKKYKSKYGSSKTTYKDANDIATDFSNSWGELNDIYLGWKCEMDTRDIVAMIEAINLPECGFDDPPELERPELDPATLATENYIISYLWKAALTTYARLKYYGLDLWDYDVVFQNQSPPFPACVFFDLLNRYEQYCGWMPVGNVGLFDTACVTEDLVKESSMGLHCHISGCGIPRARSCTWSREFMEGRMDHHRGVAEPRLKEGKLYVSDMADFDPVNEFTEMNEIKSLGTKYNPEIAEYIANSFYDYRVMNPHLFSSNADRYIGMTLFNADDEDEDLIRDLEETRLYGAQDFLKLIKSDFNGIKTCIVKRKFEKPAEIPFLGDIKRLQQIKEFGFFKEILTSGPENVRGGLFVQACIDYANNFDPLVPDPNKDAWVEWTVIDMSGNEGMLINDKKLFIPGTLVENSVHDAHIEQLYKVRAEGSVCYGYNSNGQALVAPALYCEGCPYNALSATSYNLIREAVKKDPVTSIVRLPLLTLSEHTLAMVWRGRELPNLDISYWHKALGHVSLRALKRYMRIIQGMPPYFWPYTIYCDECFKCEKGESS</sequence>
<evidence type="ECO:0000313" key="1">
    <source>
        <dbReference type="EMBL" id="AOW00356.1"/>
    </source>
</evidence>
<organism evidence="1 3">
    <name type="scientific">Yarrowia lipolytica</name>
    <name type="common">Candida lipolytica</name>
    <dbReference type="NCBI Taxonomy" id="4952"/>
    <lineage>
        <taxon>Eukaryota</taxon>
        <taxon>Fungi</taxon>
        <taxon>Dikarya</taxon>
        <taxon>Ascomycota</taxon>
        <taxon>Saccharomycotina</taxon>
        <taxon>Dipodascomycetes</taxon>
        <taxon>Dipodascales</taxon>
        <taxon>Dipodascales incertae sedis</taxon>
        <taxon>Yarrowia</taxon>
    </lineage>
</organism>
<dbReference type="EMBL" id="CP017553">
    <property type="protein sequence ID" value="AOW00356.1"/>
    <property type="molecule type" value="Genomic_DNA"/>
</dbReference>
<dbReference type="VEuPathDB" id="FungiDB:YALI0_A07557g"/>
<accession>A0A1D8N3Y3</accession>
<dbReference type="AlphaFoldDB" id="A0A1D8N3Y3"/>
<dbReference type="Proteomes" id="UP000256601">
    <property type="component" value="Unassembled WGS sequence"/>
</dbReference>
<gene>
    <name evidence="2" type="ORF">B0I71DRAFT_131071</name>
    <name evidence="1" type="ORF">YALI1_A07051g</name>
</gene>
<dbReference type="KEGG" id="yli:2906492"/>
<evidence type="ECO:0000313" key="4">
    <source>
        <dbReference type="Proteomes" id="UP000256601"/>
    </source>
</evidence>
<dbReference type="VEuPathDB" id="FungiDB:YALI1_A07051g"/>
<evidence type="ECO:0000313" key="3">
    <source>
        <dbReference type="Proteomes" id="UP000182444"/>
    </source>
</evidence>
<evidence type="ECO:0000313" key="2">
    <source>
        <dbReference type="EMBL" id="RDW26312.1"/>
    </source>
</evidence>
<name>A0A1D8N3Y3_YARLL</name>
<protein>
    <submittedName>
        <fullName evidence="1">Uncharacterized protein</fullName>
    </submittedName>
</protein>